<dbReference type="SUPFAM" id="SSF55608">
    <property type="entry name" value="Homing endonucleases"/>
    <property type="match status" value="1"/>
</dbReference>
<evidence type="ECO:0000256" key="2">
    <source>
        <dbReference type="ARBA" id="ARBA00023000"/>
    </source>
</evidence>
<dbReference type="InterPro" id="IPR006142">
    <property type="entry name" value="INTEIN"/>
</dbReference>
<dbReference type="SMART" id="SM00305">
    <property type="entry name" value="HintC"/>
    <property type="match status" value="1"/>
</dbReference>
<keyword evidence="1" id="KW-0068">Autocatalytic cleavage</keyword>
<dbReference type="GO" id="GO:0004519">
    <property type="term" value="F:endonuclease activity"/>
    <property type="evidence" value="ECO:0007669"/>
    <property type="project" value="InterPro"/>
</dbReference>
<feature type="region of interest" description="Disordered" evidence="3">
    <location>
        <begin position="465"/>
        <end position="487"/>
    </location>
</feature>
<comment type="caution">
    <text evidence="5">The sequence shown here is derived from an EMBL/GenBank/DDBJ whole genome shotgun (WGS) entry which is preliminary data.</text>
</comment>
<dbReference type="CDD" id="cd00081">
    <property type="entry name" value="Hint"/>
    <property type="match status" value="2"/>
</dbReference>
<feature type="non-terminal residue" evidence="5">
    <location>
        <position position="1"/>
    </location>
</feature>
<proteinExistence type="predicted"/>
<feature type="compositionally biased region" description="Basic and acidic residues" evidence="3">
    <location>
        <begin position="476"/>
        <end position="487"/>
    </location>
</feature>
<dbReference type="InterPro" id="IPR027434">
    <property type="entry name" value="Homing_endonucl"/>
</dbReference>
<dbReference type="AlphaFoldDB" id="A0A0F9BED8"/>
<dbReference type="GO" id="GO:0016539">
    <property type="term" value="P:intein-mediated protein splicing"/>
    <property type="evidence" value="ECO:0007669"/>
    <property type="project" value="InterPro"/>
</dbReference>
<dbReference type="PRINTS" id="PR00379">
    <property type="entry name" value="INTEIN"/>
</dbReference>
<keyword evidence="2" id="KW-0651">Protein splicing</keyword>
<gene>
    <name evidence="5" type="ORF">LCGC14_2456890</name>
</gene>
<dbReference type="Gene3D" id="2.170.16.10">
    <property type="entry name" value="Hedgehog/Intein (Hint) domain"/>
    <property type="match status" value="2"/>
</dbReference>
<accession>A0A0F9BED8</accession>
<dbReference type="EMBL" id="LAZR01038153">
    <property type="protein sequence ID" value="KKL20294.1"/>
    <property type="molecule type" value="Genomic_DNA"/>
</dbReference>
<sequence length="487" mass="54590">RIVRPMSNSSGRGSSSIGNFAAPTIERSKRCENCVAGNAVVLADGRATRLDETHESARVFSKTGWNPTNAWQYSGYQETLEIKTNYGLRLQVTPDHRVATERGWVAAIDLREKDVVTTLLEQQLSHINRIDPNDALAYGLLTGDGWANPVHGVGFGCAGPNVKSFMPPVQKFAEEHFGSTAKIRLQHGQNDFFRVDWRTAKAFAFAKTFDKSRVPHEVWGSTPSVRGAYLRGLFSADGSVAKRSPQVMFFQTTERLIDEVQLLLRTLGIPSYKRVVIRAPRYKDLFSLHVGRKFALERFADLVGFADERRQRVLYEGIRSIGRSSGTPERVIRVTPAGWVPVYDISVPNDQNFFANGMLVHNCLLWDRSDAAIAHYKQKRFADIQHVAKEVLANDGKTTRRARDAQIARLGDDDPHMAQLGSNYEMGDNLIREGKLGICIANNAEGDFVHAYYLCDKWQQRVKPDGADGFDDELPEDARKRVYGDDA</sequence>
<evidence type="ECO:0000313" key="5">
    <source>
        <dbReference type="EMBL" id="KKL20294.1"/>
    </source>
</evidence>
<evidence type="ECO:0000259" key="4">
    <source>
        <dbReference type="PROSITE" id="PS50819"/>
    </source>
</evidence>
<dbReference type="Pfam" id="PF14528">
    <property type="entry name" value="LAGLIDADG_3"/>
    <property type="match status" value="1"/>
</dbReference>
<evidence type="ECO:0000256" key="1">
    <source>
        <dbReference type="ARBA" id="ARBA00022813"/>
    </source>
</evidence>
<name>A0A0F9BED8_9ZZZZ</name>
<dbReference type="NCBIfam" id="TIGR01443">
    <property type="entry name" value="intein_Cterm"/>
    <property type="match status" value="1"/>
</dbReference>
<dbReference type="Pfam" id="PF14890">
    <property type="entry name" value="Intein_splicing"/>
    <property type="match status" value="1"/>
</dbReference>
<dbReference type="InterPro" id="IPR036844">
    <property type="entry name" value="Hint_dom_sf"/>
</dbReference>
<dbReference type="InterPro" id="IPR003587">
    <property type="entry name" value="Hint_dom_N"/>
</dbReference>
<dbReference type="Gene3D" id="3.10.28.10">
    <property type="entry name" value="Homing endonucleases"/>
    <property type="match status" value="1"/>
</dbReference>
<feature type="domain" description="DOD-type homing endonuclease" evidence="4">
    <location>
        <begin position="137"/>
        <end position="269"/>
    </location>
</feature>
<evidence type="ECO:0000256" key="3">
    <source>
        <dbReference type="SAM" id="MobiDB-lite"/>
    </source>
</evidence>
<dbReference type="InterPro" id="IPR030934">
    <property type="entry name" value="Intein_C"/>
</dbReference>
<dbReference type="PROSITE" id="PS50817">
    <property type="entry name" value="INTEIN_N_TER"/>
    <property type="match status" value="1"/>
</dbReference>
<dbReference type="PROSITE" id="PS50818">
    <property type="entry name" value="INTEIN_C_TER"/>
    <property type="match status" value="1"/>
</dbReference>
<reference evidence="5" key="1">
    <citation type="journal article" date="2015" name="Nature">
        <title>Complex archaea that bridge the gap between prokaryotes and eukaryotes.</title>
        <authorList>
            <person name="Spang A."/>
            <person name="Saw J.H."/>
            <person name="Jorgensen S.L."/>
            <person name="Zaremba-Niedzwiedzka K."/>
            <person name="Martijn J."/>
            <person name="Lind A.E."/>
            <person name="van Eijk R."/>
            <person name="Schleper C."/>
            <person name="Guy L."/>
            <person name="Ettema T.J."/>
        </authorList>
    </citation>
    <scope>NUCLEOTIDE SEQUENCE</scope>
</reference>
<dbReference type="InterPro" id="IPR006141">
    <property type="entry name" value="Intein_N"/>
</dbReference>
<dbReference type="InterPro" id="IPR004860">
    <property type="entry name" value="LAGLIDADG_dom"/>
</dbReference>
<dbReference type="SUPFAM" id="SSF51294">
    <property type="entry name" value="Hedgehog/intein (Hint) domain"/>
    <property type="match status" value="1"/>
</dbReference>
<protein>
    <recommendedName>
        <fullName evidence="4">DOD-type homing endonuclease domain-containing protein</fullName>
    </recommendedName>
</protein>
<dbReference type="PROSITE" id="PS50819">
    <property type="entry name" value="INTEIN_ENDONUCLEASE"/>
    <property type="match status" value="1"/>
</dbReference>
<dbReference type="SMART" id="SM00306">
    <property type="entry name" value="HintN"/>
    <property type="match status" value="1"/>
</dbReference>
<dbReference type="InterPro" id="IPR004042">
    <property type="entry name" value="Intein_endonuc_central"/>
</dbReference>
<dbReference type="InterPro" id="IPR003586">
    <property type="entry name" value="Hint_dom_C"/>
</dbReference>
<organism evidence="5">
    <name type="scientific">marine sediment metagenome</name>
    <dbReference type="NCBI Taxonomy" id="412755"/>
    <lineage>
        <taxon>unclassified sequences</taxon>
        <taxon>metagenomes</taxon>
        <taxon>ecological metagenomes</taxon>
    </lineage>
</organism>